<dbReference type="Proteomes" id="UP000186058">
    <property type="component" value="Unassembled WGS sequence"/>
</dbReference>
<feature type="region of interest" description="Disordered" evidence="6">
    <location>
        <begin position="719"/>
        <end position="739"/>
    </location>
</feature>
<dbReference type="SUPFAM" id="SSF82866">
    <property type="entry name" value="Multidrug efflux transporter AcrB transmembrane domain"/>
    <property type="match status" value="2"/>
</dbReference>
<evidence type="ECO:0000313" key="10">
    <source>
        <dbReference type="Proteomes" id="UP000186058"/>
    </source>
</evidence>
<keyword evidence="10" id="KW-1185">Reference proteome</keyword>
<dbReference type="Pfam" id="PF03176">
    <property type="entry name" value="MMPL"/>
    <property type="match status" value="2"/>
</dbReference>
<evidence type="ECO:0000313" key="9">
    <source>
        <dbReference type="EMBL" id="OKP90464.1"/>
    </source>
</evidence>
<feature type="transmembrane region" description="Helical" evidence="7">
    <location>
        <begin position="269"/>
        <end position="295"/>
    </location>
</feature>
<dbReference type="PROSITE" id="PS50156">
    <property type="entry name" value="SSD"/>
    <property type="match status" value="1"/>
</dbReference>
<gene>
    <name evidence="9" type="ORF">A3844_05385</name>
</gene>
<evidence type="ECO:0000259" key="8">
    <source>
        <dbReference type="PROSITE" id="PS50156"/>
    </source>
</evidence>
<keyword evidence="4 7" id="KW-1133">Transmembrane helix</keyword>
<evidence type="ECO:0000256" key="2">
    <source>
        <dbReference type="ARBA" id="ARBA00022475"/>
    </source>
</evidence>
<organism evidence="9 10">
    <name type="scientific">Paenibacillus helianthi</name>
    <dbReference type="NCBI Taxonomy" id="1349432"/>
    <lineage>
        <taxon>Bacteria</taxon>
        <taxon>Bacillati</taxon>
        <taxon>Bacillota</taxon>
        <taxon>Bacilli</taxon>
        <taxon>Bacillales</taxon>
        <taxon>Paenibacillaceae</taxon>
        <taxon>Paenibacillus</taxon>
    </lineage>
</organism>
<feature type="compositionally biased region" description="Basic and acidic residues" evidence="6">
    <location>
        <begin position="719"/>
        <end position="729"/>
    </location>
</feature>
<keyword evidence="5 7" id="KW-0472">Membrane</keyword>
<dbReference type="RefSeq" id="WP_074106830.1">
    <property type="nucleotide sequence ID" value="NZ_LVWI01000003.1"/>
</dbReference>
<evidence type="ECO:0000256" key="7">
    <source>
        <dbReference type="SAM" id="Phobius"/>
    </source>
</evidence>
<evidence type="ECO:0000256" key="4">
    <source>
        <dbReference type="ARBA" id="ARBA00022989"/>
    </source>
</evidence>
<keyword evidence="2" id="KW-1003">Cell membrane</keyword>
<proteinExistence type="predicted"/>
<feature type="transmembrane region" description="Helical" evidence="7">
    <location>
        <begin position="179"/>
        <end position="208"/>
    </location>
</feature>
<dbReference type="InterPro" id="IPR004869">
    <property type="entry name" value="MMPL_dom"/>
</dbReference>
<feature type="transmembrane region" description="Helical" evidence="7">
    <location>
        <begin position="519"/>
        <end position="539"/>
    </location>
</feature>
<feature type="domain" description="SSD" evidence="8">
    <location>
        <begin position="237"/>
        <end position="328"/>
    </location>
</feature>
<dbReference type="InterPro" id="IPR050545">
    <property type="entry name" value="Mycobact_MmpL"/>
</dbReference>
<feature type="compositionally biased region" description="Polar residues" evidence="6">
    <location>
        <begin position="730"/>
        <end position="739"/>
    </location>
</feature>
<sequence length="739" mass="79022">MATLLYRLAHWSVRNSKKVIIGGVGILLALAVLALAMGPAFSDDLSMPGLKSQNAIEVLNKEFANPQGDGGKTRMVIKAPDQETLSSETAQAVIQKSLKEIAEDTQVKSVVGPYENHSLSANKTIAYIDVTYKTPAGEVTDESREHITDVADAMRFSGWKAELSGEAFVQMKILGPSEVIGVLIAFVVLAITFSSFLLGVLPIATAAVGLGVGLLGMMIGSNIVDIQSVALSLAAMLGLAVGIDYALFIVSRFRQQLAEGYERSESIAIANATAGSSVVFAAITVIIGLAGLSVVQIPFLTAMGLSGAFVVFVTMLTSIIMIPAVLAAFGERISASSGNRWLKPRKRANHESNRWGRFVTRKPLIMVIAGVILLGTIALPFLHIELGLPDDGQKPTEKTERRAYDLLAEGYGPGFHSPLVVLARADGEGNFLENVSNVAKEMGTLPNVGSMSPAIPGPSGKLALINIIPATGPHDVKTKELVQSIRDQAPEILKKNHVELMVTGTSAVNIDISQKLNEALPKFCLVIVGLALVLLMVVFRSLLVPLKAVLGFILSLAATLGFSVFVIQDGHMGSMFGFYGTGTVLNFMPIIVVGILFGLAMDYEVFLVSRMREEYKKTGDAKKAVLAGMGHSGSVVTAAGLIMISVFTGFMLAEDPIIKSMGFALAFGILFDAFVVRMIIVPATMTLMGKSAWYLPKWLDRILPNLDIEGEAVMEKLKHPDSGVEKKESLQFSSKPNFE</sequence>
<accession>A0ABX3EUC3</accession>
<feature type="transmembrane region" description="Helical" evidence="7">
    <location>
        <begin position="587"/>
        <end position="608"/>
    </location>
</feature>
<evidence type="ECO:0000256" key="6">
    <source>
        <dbReference type="SAM" id="MobiDB-lite"/>
    </source>
</evidence>
<dbReference type="Gene3D" id="1.20.1640.10">
    <property type="entry name" value="Multidrug efflux transporter AcrB transmembrane domain"/>
    <property type="match status" value="2"/>
</dbReference>
<evidence type="ECO:0000256" key="3">
    <source>
        <dbReference type="ARBA" id="ARBA00022692"/>
    </source>
</evidence>
<evidence type="ECO:0000256" key="1">
    <source>
        <dbReference type="ARBA" id="ARBA00004651"/>
    </source>
</evidence>
<feature type="transmembrane region" description="Helical" evidence="7">
    <location>
        <begin position="546"/>
        <end position="567"/>
    </location>
</feature>
<protein>
    <recommendedName>
        <fullName evidence="8">SSD domain-containing protein</fullName>
    </recommendedName>
</protein>
<feature type="transmembrane region" description="Helical" evidence="7">
    <location>
        <begin position="629"/>
        <end position="651"/>
    </location>
</feature>
<comment type="subcellular location">
    <subcellularLocation>
        <location evidence="1">Cell membrane</location>
        <topology evidence="1">Multi-pass membrane protein</topology>
    </subcellularLocation>
</comment>
<dbReference type="PANTHER" id="PTHR33406">
    <property type="entry name" value="MEMBRANE PROTEIN MJ1562-RELATED"/>
    <property type="match status" value="1"/>
</dbReference>
<dbReference type="InterPro" id="IPR000731">
    <property type="entry name" value="SSD"/>
</dbReference>
<feature type="transmembrane region" description="Helical" evidence="7">
    <location>
        <begin position="657"/>
        <end position="680"/>
    </location>
</feature>
<dbReference type="EMBL" id="LVWI01000003">
    <property type="protein sequence ID" value="OKP90464.1"/>
    <property type="molecule type" value="Genomic_DNA"/>
</dbReference>
<name>A0ABX3EUC3_9BACL</name>
<dbReference type="PANTHER" id="PTHR33406:SF13">
    <property type="entry name" value="MEMBRANE PROTEIN YDFJ"/>
    <property type="match status" value="1"/>
</dbReference>
<keyword evidence="3 7" id="KW-0812">Transmembrane</keyword>
<reference evidence="9 10" key="1">
    <citation type="submission" date="2016-03" db="EMBL/GenBank/DDBJ databases">
        <authorList>
            <person name="Sant'Anna F.H."/>
            <person name="Ambrosini A."/>
            <person name="Souza R."/>
            <person name="Bach E."/>
            <person name="Fernandes G."/>
            <person name="Balsanelli E."/>
            <person name="Baura V.A."/>
            <person name="Souza E.M."/>
            <person name="Passaglia L."/>
        </authorList>
    </citation>
    <scope>NUCLEOTIDE SEQUENCE [LARGE SCALE GENOMIC DNA]</scope>
    <source>
        <strain evidence="9 10">P26E</strain>
    </source>
</reference>
<feature type="transmembrane region" description="Helical" evidence="7">
    <location>
        <begin position="20"/>
        <end position="41"/>
    </location>
</feature>
<comment type="caution">
    <text evidence="9">The sequence shown here is derived from an EMBL/GenBank/DDBJ whole genome shotgun (WGS) entry which is preliminary data.</text>
</comment>
<evidence type="ECO:0000256" key="5">
    <source>
        <dbReference type="ARBA" id="ARBA00023136"/>
    </source>
</evidence>
<feature type="transmembrane region" description="Helical" evidence="7">
    <location>
        <begin position="228"/>
        <end position="248"/>
    </location>
</feature>
<feature type="transmembrane region" description="Helical" evidence="7">
    <location>
        <begin position="307"/>
        <end position="330"/>
    </location>
</feature>
<feature type="transmembrane region" description="Helical" evidence="7">
    <location>
        <begin position="364"/>
        <end position="384"/>
    </location>
</feature>